<feature type="region of interest" description="Disordered" evidence="2">
    <location>
        <begin position="48"/>
        <end position="81"/>
    </location>
</feature>
<keyword evidence="3" id="KW-0732">Signal</keyword>
<keyword evidence="1" id="KW-0175">Coiled coil</keyword>
<feature type="compositionally biased region" description="Low complexity" evidence="2">
    <location>
        <begin position="67"/>
        <end position="79"/>
    </location>
</feature>
<organism evidence="4 5">
    <name type="scientific">Microctonus aethiopoides</name>
    <dbReference type="NCBI Taxonomy" id="144406"/>
    <lineage>
        <taxon>Eukaryota</taxon>
        <taxon>Metazoa</taxon>
        <taxon>Ecdysozoa</taxon>
        <taxon>Arthropoda</taxon>
        <taxon>Hexapoda</taxon>
        <taxon>Insecta</taxon>
        <taxon>Pterygota</taxon>
        <taxon>Neoptera</taxon>
        <taxon>Endopterygota</taxon>
        <taxon>Hymenoptera</taxon>
        <taxon>Apocrita</taxon>
        <taxon>Ichneumonoidea</taxon>
        <taxon>Braconidae</taxon>
        <taxon>Euphorinae</taxon>
        <taxon>Microctonus</taxon>
    </lineage>
</organism>
<keyword evidence="5" id="KW-1185">Reference proteome</keyword>
<evidence type="ECO:0000256" key="3">
    <source>
        <dbReference type="SAM" id="SignalP"/>
    </source>
</evidence>
<evidence type="ECO:0000256" key="1">
    <source>
        <dbReference type="SAM" id="Coils"/>
    </source>
</evidence>
<evidence type="ECO:0000256" key="2">
    <source>
        <dbReference type="SAM" id="MobiDB-lite"/>
    </source>
</evidence>
<comment type="caution">
    <text evidence="4">The sequence shown here is derived from an EMBL/GenBank/DDBJ whole genome shotgun (WGS) entry which is preliminary data.</text>
</comment>
<dbReference type="Proteomes" id="UP001168990">
    <property type="component" value="Unassembled WGS sequence"/>
</dbReference>
<name>A0AA39KTP5_9HYME</name>
<evidence type="ECO:0000313" key="4">
    <source>
        <dbReference type="EMBL" id="KAK0173395.1"/>
    </source>
</evidence>
<feature type="signal peptide" evidence="3">
    <location>
        <begin position="1"/>
        <end position="19"/>
    </location>
</feature>
<feature type="coiled-coil region" evidence="1">
    <location>
        <begin position="439"/>
        <end position="482"/>
    </location>
</feature>
<gene>
    <name evidence="4" type="ORF">PV328_006602</name>
</gene>
<reference evidence="4" key="1">
    <citation type="journal article" date="2023" name="bioRxiv">
        <title>Scaffold-level genome assemblies of two parasitoid biocontrol wasps reveal the parthenogenesis mechanism and an associated novel virus.</title>
        <authorList>
            <person name="Inwood S."/>
            <person name="Skelly J."/>
            <person name="Guhlin J."/>
            <person name="Harrop T."/>
            <person name="Goldson S."/>
            <person name="Dearden P."/>
        </authorList>
    </citation>
    <scope>NUCLEOTIDE SEQUENCE</scope>
    <source>
        <strain evidence="4">Irish</strain>
        <tissue evidence="4">Whole body</tissue>
    </source>
</reference>
<feature type="compositionally biased region" description="Acidic residues" evidence="2">
    <location>
        <begin position="48"/>
        <end position="59"/>
    </location>
</feature>
<accession>A0AA39KTP5</accession>
<feature type="chain" id="PRO_5041219296" evidence="3">
    <location>
        <begin position="20"/>
        <end position="648"/>
    </location>
</feature>
<protein>
    <submittedName>
        <fullName evidence="4">Uncharacterized protein</fullName>
    </submittedName>
</protein>
<proteinExistence type="predicted"/>
<dbReference type="EMBL" id="JAQQBS010000002">
    <property type="protein sequence ID" value="KAK0173395.1"/>
    <property type="molecule type" value="Genomic_DNA"/>
</dbReference>
<evidence type="ECO:0000313" key="5">
    <source>
        <dbReference type="Proteomes" id="UP001168990"/>
    </source>
</evidence>
<sequence length="648" mass="73082">MRLIIALVLVSAFMVVGNAEESDSNVPPLKIDKNLRRALLRALENLEAESVENSDDDQPSAEKVVKELTSSTSSPSSLSEIEESTIQDIDRFKGASITFDQFNNDSDEVPGEDKLQNTTFVESDKYMQADSNAPTISEISNINEKVVFQKYDALLGDKKPIENFSESLQSDRIESRSVMSNKSGVTVNTIDNNLKPTSHERESLAISSSNGIVSASANSLSSPTPTVPSPTARTVTKNITASFASTASSPTTVKPAKSEVNIFKAPLVAAFTVQQDESGVAKSVVPIYKPNGNGQALTIQEQLEFKQQLLEKQLAELQAQQIQQTEFLIRQQQLYQEQQRHKQRQQYFLHEQSRLKQLEDQRNIQKQQHQQHLTQQLPLQQPLGAFTQNNLQTLQLPLKSSGLQFQPSIEFQVPNTDVPAPFQPNTHDQFRLQHQRQHLINQQKLQQQQQQQQQELQQQQQYRIQQQQKLQQQQQHQKLQQQQILQRQQQQQLQLQRLQSFQKEQRLQQSFPTFPIEFQPSVVSSPPRFHRQEAFGTIGNAGINSNSQLGNNQLTSDVPRGPIQSFTSLNQFQQFSPIRSQPQRPPTPANQIQQLLFQSGVARDLGNNIGNGNNQEDLNIVSKVLALNVGALPITQHLKYTNNGFGRA</sequence>
<dbReference type="AlphaFoldDB" id="A0AA39KTP5"/>
<reference evidence="4" key="2">
    <citation type="submission" date="2023-03" db="EMBL/GenBank/DDBJ databases">
        <authorList>
            <person name="Inwood S.N."/>
            <person name="Skelly J.G."/>
            <person name="Guhlin J."/>
            <person name="Harrop T.W.R."/>
            <person name="Goldson S.G."/>
            <person name="Dearden P.K."/>
        </authorList>
    </citation>
    <scope>NUCLEOTIDE SEQUENCE</scope>
    <source>
        <strain evidence="4">Irish</strain>
        <tissue evidence="4">Whole body</tissue>
    </source>
</reference>